<sequence length="160" mass="18609">MITFANLGGGRHELHTEVVLPLSRGEVFPFFAATENLERITPPELAFRIVTPTPVDIREEVRIDYRLRLFGVPFSWRTRISEWDPPHAFIDEQEAGPYHTWIHRHEFVEVTGGTRMTDRVVFRLPLAPLSTPALPIVRAQLRRIFTYRGRAIRRLLIDVD</sequence>
<dbReference type="RefSeq" id="WP_405287387.1">
    <property type="nucleotide sequence ID" value="NZ_JBBHLI010000011.1"/>
</dbReference>
<organism evidence="1 2">
    <name type="scientific">Gaopeijia maritima</name>
    <dbReference type="NCBI Taxonomy" id="3119007"/>
    <lineage>
        <taxon>Bacteria</taxon>
        <taxon>Pseudomonadati</taxon>
        <taxon>Gemmatimonadota</taxon>
        <taxon>Longimicrobiia</taxon>
        <taxon>Gaopeijiales</taxon>
        <taxon>Gaopeijiaceae</taxon>
        <taxon>Gaopeijia</taxon>
    </lineage>
</organism>
<gene>
    <name evidence="1" type="ORF">WI372_15290</name>
</gene>
<keyword evidence="2" id="KW-1185">Reference proteome</keyword>
<protein>
    <submittedName>
        <fullName evidence="1">SRPBCC family protein</fullName>
    </submittedName>
</protein>
<dbReference type="SUPFAM" id="SSF55961">
    <property type="entry name" value="Bet v1-like"/>
    <property type="match status" value="1"/>
</dbReference>
<dbReference type="CDD" id="cd07820">
    <property type="entry name" value="SRPBCC_3"/>
    <property type="match status" value="1"/>
</dbReference>
<dbReference type="EMBL" id="JBBHLI010000011">
    <property type="protein sequence ID" value="MEK9502356.1"/>
    <property type="molecule type" value="Genomic_DNA"/>
</dbReference>
<dbReference type="Gene3D" id="3.30.530.20">
    <property type="match status" value="1"/>
</dbReference>
<proteinExistence type="predicted"/>
<accession>A0ABU9ECV3</accession>
<name>A0ABU9ECV3_9BACT</name>
<reference evidence="1 2" key="1">
    <citation type="submission" date="2024-02" db="EMBL/GenBank/DDBJ databases">
        <title>A novel Gemmatimonadota bacterium.</title>
        <authorList>
            <person name="Du Z.-J."/>
            <person name="Ye Y.-Q."/>
        </authorList>
    </citation>
    <scope>NUCLEOTIDE SEQUENCE [LARGE SCALE GENOMIC DNA]</scope>
    <source>
        <strain evidence="1 2">DH-20</strain>
    </source>
</reference>
<evidence type="ECO:0000313" key="1">
    <source>
        <dbReference type="EMBL" id="MEK9502356.1"/>
    </source>
</evidence>
<comment type="caution">
    <text evidence="1">The sequence shown here is derived from an EMBL/GenBank/DDBJ whole genome shotgun (WGS) entry which is preliminary data.</text>
</comment>
<dbReference type="Proteomes" id="UP001484239">
    <property type="component" value="Unassembled WGS sequence"/>
</dbReference>
<dbReference type="InterPro" id="IPR023393">
    <property type="entry name" value="START-like_dom_sf"/>
</dbReference>
<evidence type="ECO:0000313" key="2">
    <source>
        <dbReference type="Proteomes" id="UP001484239"/>
    </source>
</evidence>